<feature type="transmembrane region" description="Helical" evidence="11">
    <location>
        <begin position="151"/>
        <end position="171"/>
    </location>
</feature>
<proteinExistence type="inferred from homology"/>
<evidence type="ECO:0000256" key="5">
    <source>
        <dbReference type="ARBA" id="ARBA00022692"/>
    </source>
</evidence>
<dbReference type="InterPro" id="IPR001611">
    <property type="entry name" value="Leu-rich_rpt"/>
</dbReference>
<comment type="subcellular location">
    <subcellularLocation>
        <location evidence="1">Cell membrane</location>
        <topology evidence="1">Single-pass type I membrane protein</topology>
    </subcellularLocation>
</comment>
<keyword evidence="4" id="KW-0433">Leucine-rich repeat</keyword>
<keyword evidence="7 11" id="KW-1133">Transmembrane helix</keyword>
<dbReference type="Gramene" id="Solyc10g051220.2.1">
    <property type="protein sequence ID" value="Solyc10g051220.2.1"/>
    <property type="gene ID" value="Solyc10g051220.2"/>
</dbReference>
<keyword evidence="10" id="KW-0325">Glycoprotein</keyword>
<evidence type="ECO:0000256" key="9">
    <source>
        <dbReference type="ARBA" id="ARBA00023170"/>
    </source>
</evidence>
<dbReference type="Gene3D" id="3.80.10.10">
    <property type="entry name" value="Ribonuclease Inhibitor"/>
    <property type="match status" value="1"/>
</dbReference>
<keyword evidence="6" id="KW-0677">Repeat</keyword>
<dbReference type="SUPFAM" id="SSF52058">
    <property type="entry name" value="L domain-like"/>
    <property type="match status" value="1"/>
</dbReference>
<evidence type="ECO:0000256" key="7">
    <source>
        <dbReference type="ARBA" id="ARBA00022989"/>
    </source>
</evidence>
<keyword evidence="3" id="KW-1003">Cell membrane</keyword>
<evidence type="ECO:0000256" key="3">
    <source>
        <dbReference type="ARBA" id="ARBA00022475"/>
    </source>
</evidence>
<evidence type="ECO:0000313" key="12">
    <source>
        <dbReference type="EnsemblPlants" id="Solyc10g051220.2.1"/>
    </source>
</evidence>
<evidence type="ECO:0000256" key="8">
    <source>
        <dbReference type="ARBA" id="ARBA00023136"/>
    </source>
</evidence>
<evidence type="ECO:0000256" key="1">
    <source>
        <dbReference type="ARBA" id="ARBA00004251"/>
    </source>
</evidence>
<dbReference type="PANTHER" id="PTHR27004">
    <property type="entry name" value="RECEPTOR-LIKE PROTEIN 12 ISOFORM X1"/>
    <property type="match status" value="1"/>
</dbReference>
<dbReference type="Pfam" id="PF00560">
    <property type="entry name" value="LRR_1"/>
    <property type="match status" value="2"/>
</dbReference>
<evidence type="ECO:0008006" key="14">
    <source>
        <dbReference type="Google" id="ProtNLM"/>
    </source>
</evidence>
<keyword evidence="5 11" id="KW-0812">Transmembrane</keyword>
<evidence type="ECO:0000256" key="6">
    <source>
        <dbReference type="ARBA" id="ARBA00022737"/>
    </source>
</evidence>
<dbReference type="Proteomes" id="UP000004994">
    <property type="component" value="Chromosome 10"/>
</dbReference>
<reference evidence="12" key="1">
    <citation type="journal article" date="2012" name="Nature">
        <title>The tomato genome sequence provides insights into fleshy fruit evolution.</title>
        <authorList>
            <consortium name="Tomato Genome Consortium"/>
        </authorList>
    </citation>
    <scope>NUCLEOTIDE SEQUENCE [LARGE SCALE GENOMIC DNA]</scope>
    <source>
        <strain evidence="12">cv. Heinz 1706</strain>
    </source>
</reference>
<evidence type="ECO:0000313" key="13">
    <source>
        <dbReference type="Proteomes" id="UP000004994"/>
    </source>
</evidence>
<dbReference type="InterPro" id="IPR032675">
    <property type="entry name" value="LRR_dom_sf"/>
</dbReference>
<sequence length="400" mass="45854">MEAGQQQQQHHSWKLNVHAKAKNFNFKFVASNFLPNSLYFPFSLKFKYCRFFIHLNSQTFIYPNPKKPKSFKSKLHRFLQRLRRRSSNNNRVTNSKPKNKATISQSSVVLGNLLLFIQSIYQGNKDGIFILGSIVIICFTSLFKQIMARKAWILLVFLTGAIVFFSNAMHLRFRSQFDHQHYLSGFFWKALKNVASSAETLDVRSNLLQGSVPIPPNSICYFFISNNNLSEEIPPSICNLTTLRGKFLEVWQLQRLQVFDRDNHLIDTFPTWLGTPPKLQVLSLRSNKLHGHIRMLRSENMFPQLRIIDLSYNVVAGNLPTRGIPSITGDLIALRVLNFSHNRLQGSQFATFENNSYEGNDGLRGFHVSKGCGRDRVATTNHTVTGLDDEESNLGFLSDF</sequence>
<keyword evidence="13" id="KW-1185">Reference proteome</keyword>
<accession>A0A3Q7JBV4</accession>
<keyword evidence="9" id="KW-0675">Receptor</keyword>
<organism evidence="12">
    <name type="scientific">Solanum lycopersicum</name>
    <name type="common">Tomato</name>
    <name type="synonym">Lycopersicon esculentum</name>
    <dbReference type="NCBI Taxonomy" id="4081"/>
    <lineage>
        <taxon>Eukaryota</taxon>
        <taxon>Viridiplantae</taxon>
        <taxon>Streptophyta</taxon>
        <taxon>Embryophyta</taxon>
        <taxon>Tracheophyta</taxon>
        <taxon>Spermatophyta</taxon>
        <taxon>Magnoliopsida</taxon>
        <taxon>eudicotyledons</taxon>
        <taxon>Gunneridae</taxon>
        <taxon>Pentapetalae</taxon>
        <taxon>asterids</taxon>
        <taxon>lamiids</taxon>
        <taxon>Solanales</taxon>
        <taxon>Solanaceae</taxon>
        <taxon>Solanoideae</taxon>
        <taxon>Solaneae</taxon>
        <taxon>Solanum</taxon>
        <taxon>Solanum subgen. Lycopersicon</taxon>
    </lineage>
</organism>
<feature type="transmembrane region" description="Helical" evidence="11">
    <location>
        <begin position="101"/>
        <end position="121"/>
    </location>
</feature>
<dbReference type="InParanoid" id="A0A3Q7JBV4"/>
<comment type="similarity">
    <text evidence="2">Belongs to the RLP family.</text>
</comment>
<dbReference type="GO" id="GO:0005886">
    <property type="term" value="C:plasma membrane"/>
    <property type="evidence" value="ECO:0007669"/>
    <property type="project" value="UniProtKB-SubCell"/>
</dbReference>
<dbReference type="PANTHER" id="PTHR27004:SF375">
    <property type="entry name" value="LEUCINE-RICH REPEAT-CONTAINING N-TERMINAL PLANT-TYPE DOMAIN-CONTAINING PROTEIN"/>
    <property type="match status" value="1"/>
</dbReference>
<evidence type="ECO:0000256" key="4">
    <source>
        <dbReference type="ARBA" id="ARBA00022614"/>
    </source>
</evidence>
<protein>
    <recommendedName>
        <fullName evidence="14">Leucine-rich repeat-containing N-terminal plant-type domain-containing protein</fullName>
    </recommendedName>
</protein>
<dbReference type="EnsemblPlants" id="Solyc10g051220.2.1">
    <property type="protein sequence ID" value="Solyc10g051220.2.1"/>
    <property type="gene ID" value="Solyc10g051220.2"/>
</dbReference>
<evidence type="ECO:0000256" key="2">
    <source>
        <dbReference type="ARBA" id="ARBA00009592"/>
    </source>
</evidence>
<evidence type="ECO:0000256" key="11">
    <source>
        <dbReference type="SAM" id="Phobius"/>
    </source>
</evidence>
<evidence type="ECO:0000256" key="10">
    <source>
        <dbReference type="ARBA" id="ARBA00023180"/>
    </source>
</evidence>
<feature type="transmembrane region" description="Helical" evidence="11">
    <location>
        <begin position="127"/>
        <end position="144"/>
    </location>
</feature>
<reference evidence="12" key="2">
    <citation type="submission" date="2019-01" db="UniProtKB">
        <authorList>
            <consortium name="EnsemblPlants"/>
        </authorList>
    </citation>
    <scope>IDENTIFICATION</scope>
    <source>
        <strain evidence="12">cv. Heinz 1706</strain>
    </source>
</reference>
<name>A0A3Q7JBV4_SOLLC</name>
<keyword evidence="8 11" id="KW-0472">Membrane</keyword>
<dbReference type="AlphaFoldDB" id="A0A3Q7JBV4"/>